<proteinExistence type="predicted"/>
<evidence type="ECO:0008006" key="4">
    <source>
        <dbReference type="Google" id="ProtNLM"/>
    </source>
</evidence>
<organism evidence="2 3">
    <name type="scientific">Clostridium oryzae</name>
    <dbReference type="NCBI Taxonomy" id="1450648"/>
    <lineage>
        <taxon>Bacteria</taxon>
        <taxon>Bacillati</taxon>
        <taxon>Bacillota</taxon>
        <taxon>Clostridia</taxon>
        <taxon>Eubacteriales</taxon>
        <taxon>Clostridiaceae</taxon>
        <taxon>Clostridium</taxon>
    </lineage>
</organism>
<dbReference type="OrthoDB" id="2037076at2"/>
<comment type="caution">
    <text evidence="2">The sequence shown here is derived from an EMBL/GenBank/DDBJ whole genome shotgun (WGS) entry which is preliminary data.</text>
</comment>
<keyword evidence="1" id="KW-0732">Signal</keyword>
<sequence length="233" mass="25616">MKKSIKITAMVTMSMLIFASGVVSASTVKKQIKAVLNKSTKFTLNGNNTTLKNDKGKKVYPIQYNDNYYVPVNSICNILRTPVVVNSKKNSITIGEREDKSLIDKEFTMTAGNSVFSTIQRTTDKSHLTLGNVVFNKGIIYNIDEHVVDKDLTVTINGKYSKLSFSAFGDNSTPLTLSVVDGDRDVELASMQISNRSVSSLKDIPIGGIKKIIFRPEKNDNASKLTIGDPIVK</sequence>
<name>A0A1V4ICR4_9CLOT</name>
<evidence type="ECO:0000313" key="3">
    <source>
        <dbReference type="Proteomes" id="UP000190080"/>
    </source>
</evidence>
<feature type="signal peptide" evidence="1">
    <location>
        <begin position="1"/>
        <end position="25"/>
    </location>
</feature>
<evidence type="ECO:0000313" key="2">
    <source>
        <dbReference type="EMBL" id="OPJ57425.1"/>
    </source>
</evidence>
<evidence type="ECO:0000256" key="1">
    <source>
        <dbReference type="SAM" id="SignalP"/>
    </source>
</evidence>
<accession>A0A1V4ICR4</accession>
<dbReference type="EMBL" id="MZGV01000085">
    <property type="protein sequence ID" value="OPJ57425.1"/>
    <property type="molecule type" value="Genomic_DNA"/>
</dbReference>
<protein>
    <recommendedName>
        <fullName evidence="4">Copper amine oxidase-like N-terminal domain-containing protein</fullName>
    </recommendedName>
</protein>
<feature type="chain" id="PRO_5012460508" description="Copper amine oxidase-like N-terminal domain-containing protein" evidence="1">
    <location>
        <begin position="26"/>
        <end position="233"/>
    </location>
</feature>
<dbReference type="RefSeq" id="WP_079428051.1">
    <property type="nucleotide sequence ID" value="NZ_MZGV01000085.1"/>
</dbReference>
<reference evidence="2 3" key="1">
    <citation type="submission" date="2017-03" db="EMBL/GenBank/DDBJ databases">
        <title>Genome sequence of Clostridium oryzae DSM 28571.</title>
        <authorList>
            <person name="Poehlein A."/>
            <person name="Daniel R."/>
        </authorList>
    </citation>
    <scope>NUCLEOTIDE SEQUENCE [LARGE SCALE GENOMIC DNA]</scope>
    <source>
        <strain evidence="2 3">DSM 28571</strain>
    </source>
</reference>
<dbReference type="AlphaFoldDB" id="A0A1V4ICR4"/>
<keyword evidence="3" id="KW-1185">Reference proteome</keyword>
<dbReference type="STRING" id="1450648.CLORY_41180"/>
<dbReference type="Proteomes" id="UP000190080">
    <property type="component" value="Unassembled WGS sequence"/>
</dbReference>
<gene>
    <name evidence="2" type="ORF">CLORY_41180</name>
</gene>